<feature type="chain" id="PRO_5039333737" evidence="4">
    <location>
        <begin position="22"/>
        <end position="389"/>
    </location>
</feature>
<feature type="signal peptide" evidence="4">
    <location>
        <begin position="1"/>
        <end position="21"/>
    </location>
</feature>
<dbReference type="CDD" id="cd14656">
    <property type="entry name" value="Imelysin-like_EfeO"/>
    <property type="match status" value="1"/>
</dbReference>
<evidence type="ECO:0000256" key="3">
    <source>
        <dbReference type="ARBA" id="ARBA00022729"/>
    </source>
</evidence>
<comment type="similarity">
    <text evidence="2">Belongs to the EfeM/EfeO family.</text>
</comment>
<evidence type="ECO:0000256" key="1">
    <source>
        <dbReference type="ARBA" id="ARBA00004196"/>
    </source>
</evidence>
<evidence type="ECO:0000259" key="5">
    <source>
        <dbReference type="Pfam" id="PF09375"/>
    </source>
</evidence>
<protein>
    <submittedName>
        <fullName evidence="6">EfeM/EfeO family lipoprotein</fullName>
    </submittedName>
</protein>
<dbReference type="PANTHER" id="PTHR39192">
    <property type="entry name" value="IRON UPTAKE SYSTEM COMPONENT EFEO"/>
    <property type="match status" value="1"/>
</dbReference>
<dbReference type="RefSeq" id="WP_098695045.1">
    <property type="nucleotide sequence ID" value="NZ_CP023778.1"/>
</dbReference>
<evidence type="ECO:0000313" key="6">
    <source>
        <dbReference type="EMBL" id="ATL67940.1"/>
    </source>
</evidence>
<proteinExistence type="inferred from homology"/>
<dbReference type="Pfam" id="PF09375">
    <property type="entry name" value="Peptidase_M75"/>
    <property type="match status" value="1"/>
</dbReference>
<dbReference type="KEGG" id="ntp:CRH09_18820"/>
<dbReference type="Gene3D" id="1.20.1420.20">
    <property type="entry name" value="M75 peptidase, HXXE motif"/>
    <property type="match status" value="1"/>
</dbReference>
<dbReference type="InterPro" id="IPR034981">
    <property type="entry name" value="Imelysin-like_EfeO/Algp7"/>
</dbReference>
<dbReference type="InterPro" id="IPR018976">
    <property type="entry name" value="Imelysin-like"/>
</dbReference>
<accession>A0A291RKX3</accession>
<dbReference type="PROSITE" id="PS51257">
    <property type="entry name" value="PROKAR_LIPOPROTEIN"/>
    <property type="match status" value="1"/>
</dbReference>
<feature type="domain" description="Imelysin-like" evidence="5">
    <location>
        <begin position="149"/>
        <end position="362"/>
    </location>
</feature>
<reference evidence="6 7" key="1">
    <citation type="submission" date="2017-10" db="EMBL/GenBank/DDBJ databases">
        <title>Comparative genomics between pathogenic Norcardia.</title>
        <authorList>
            <person name="Zeng L."/>
        </authorList>
    </citation>
    <scope>NUCLEOTIDE SEQUENCE [LARGE SCALE GENOMIC DNA]</scope>
    <source>
        <strain evidence="6 7">NC_YFY_NT001</strain>
    </source>
</reference>
<keyword evidence="3 4" id="KW-0732">Signal</keyword>
<dbReference type="InterPro" id="IPR050894">
    <property type="entry name" value="EfeM/EfeO_iron_uptake"/>
</dbReference>
<dbReference type="EMBL" id="CP023778">
    <property type="protein sequence ID" value="ATL67940.1"/>
    <property type="molecule type" value="Genomic_DNA"/>
</dbReference>
<dbReference type="GO" id="GO:0030313">
    <property type="term" value="C:cell envelope"/>
    <property type="evidence" value="ECO:0007669"/>
    <property type="project" value="UniProtKB-SubCell"/>
</dbReference>
<evidence type="ECO:0000256" key="4">
    <source>
        <dbReference type="SAM" id="SignalP"/>
    </source>
</evidence>
<name>A0A291RKX3_9NOCA</name>
<dbReference type="GeneID" id="88359419"/>
<keyword evidence="6" id="KW-0449">Lipoprotein</keyword>
<dbReference type="PANTHER" id="PTHR39192:SF1">
    <property type="entry name" value="IRON UPTAKE SYSTEM COMPONENT EFEO"/>
    <property type="match status" value="1"/>
</dbReference>
<dbReference type="AlphaFoldDB" id="A0A291RKX3"/>
<sequence length="389" mass="41114">MSRIAARRAVACLVVAGTALGAVSCGRQAAPAAGPPTIEVAENACGTGWHDPHPGEQTLVFRNTGSQPTTADLVDITTGAIYAEVNNLASNTTRSIRVRLGGGRFAVRCAMENSDNAIITGPVVTLAGPPAGPAVLPVTAADLYDPDRRYTDYVTAGLARLATDTDTLRADLTTGDRTAARTAWLTAHLDYGRLGAAYGAFGDFDTKLDGRADGLPGGVADPDFTGFHRVEYGLWHNESAMTLAAAVDRLADNVHALVAAFPAIQVPIEDLGLRTHEILENTLQFELTAATDYGSGTTLATAAANTDGTRELLTVLQPILQSRYPQLPQVGTWLDRFQAQLNSHHTAGAWTPVAQLGPADHQRLDGTLGQLLEYLAPIAVICKPRKTFQ</sequence>
<dbReference type="InterPro" id="IPR038352">
    <property type="entry name" value="Imelysin_sf"/>
</dbReference>
<evidence type="ECO:0000256" key="2">
    <source>
        <dbReference type="ARBA" id="ARBA00005989"/>
    </source>
</evidence>
<evidence type="ECO:0000313" key="7">
    <source>
        <dbReference type="Proteomes" id="UP000221961"/>
    </source>
</evidence>
<dbReference type="Proteomes" id="UP000221961">
    <property type="component" value="Chromosome"/>
</dbReference>
<comment type="subcellular location">
    <subcellularLocation>
        <location evidence="1">Cell envelope</location>
    </subcellularLocation>
</comment>
<gene>
    <name evidence="6" type="ORF">CRH09_18820</name>
</gene>
<organism evidence="6 7">
    <name type="scientific">Nocardia terpenica</name>
    <dbReference type="NCBI Taxonomy" id="455432"/>
    <lineage>
        <taxon>Bacteria</taxon>
        <taxon>Bacillati</taxon>
        <taxon>Actinomycetota</taxon>
        <taxon>Actinomycetes</taxon>
        <taxon>Mycobacteriales</taxon>
        <taxon>Nocardiaceae</taxon>
        <taxon>Nocardia</taxon>
    </lineage>
</organism>